<dbReference type="OrthoDB" id="5326588at2759"/>
<protein>
    <submittedName>
        <fullName evidence="2">Uncharacterized protein</fullName>
    </submittedName>
</protein>
<keyword evidence="3" id="KW-1185">Reference proteome</keyword>
<dbReference type="AlphaFoldDB" id="A0A8H4VMZ3"/>
<proteinExistence type="predicted"/>
<feature type="compositionally biased region" description="Low complexity" evidence="1">
    <location>
        <begin position="124"/>
        <end position="140"/>
    </location>
</feature>
<reference evidence="2 3" key="1">
    <citation type="submission" date="2020-03" db="EMBL/GenBank/DDBJ databases">
        <title>Draft Genome Sequence of Cudoniella acicularis.</title>
        <authorList>
            <person name="Buettner E."/>
            <person name="Kellner H."/>
        </authorList>
    </citation>
    <scope>NUCLEOTIDE SEQUENCE [LARGE SCALE GENOMIC DNA]</scope>
    <source>
        <strain evidence="2 3">DSM 108380</strain>
    </source>
</reference>
<dbReference type="Proteomes" id="UP000566819">
    <property type="component" value="Unassembled WGS sequence"/>
</dbReference>
<accession>A0A8H4VMZ3</accession>
<dbReference type="EMBL" id="JAAMPI010002322">
    <property type="protein sequence ID" value="KAF4615552.1"/>
    <property type="molecule type" value="Genomic_DNA"/>
</dbReference>
<comment type="caution">
    <text evidence="2">The sequence shown here is derived from an EMBL/GenBank/DDBJ whole genome shotgun (WGS) entry which is preliminary data.</text>
</comment>
<organism evidence="2 3">
    <name type="scientific">Cudoniella acicularis</name>
    <dbReference type="NCBI Taxonomy" id="354080"/>
    <lineage>
        <taxon>Eukaryota</taxon>
        <taxon>Fungi</taxon>
        <taxon>Dikarya</taxon>
        <taxon>Ascomycota</taxon>
        <taxon>Pezizomycotina</taxon>
        <taxon>Leotiomycetes</taxon>
        <taxon>Helotiales</taxon>
        <taxon>Tricladiaceae</taxon>
        <taxon>Cudoniella</taxon>
    </lineage>
</organism>
<evidence type="ECO:0000313" key="2">
    <source>
        <dbReference type="EMBL" id="KAF4615552.1"/>
    </source>
</evidence>
<gene>
    <name evidence="2" type="ORF">G7Y89_g15309</name>
</gene>
<evidence type="ECO:0000313" key="3">
    <source>
        <dbReference type="Proteomes" id="UP000566819"/>
    </source>
</evidence>
<feature type="region of interest" description="Disordered" evidence="1">
    <location>
        <begin position="97"/>
        <end position="146"/>
    </location>
</feature>
<sequence>MPTASSLTASKCRPYEASSPKIARKAPLFHFYLPQSNYFFLKPPSSSLYHLISSSTNISAQKTPVDETPIKASIPVTLHAEISTTAKEITTASKATSNLENLPANAKSTFSKKKSKPKAKKKTAPPATKPSQTTTSQPAQEVVPDKSLIETREEMRERLKNDTDVEEFLADKEVTASALRDLCLKMERPALQEIRDACADLFCLEEVEDDDVPMSRTNEQDSKKAEVYDKRIFTPEPRKGALPDKWISRREEARAKHGPLPSLEKMFGEVGSSLLDFGEKDRDQFQNKKIRVKICGRNIWNYPSDKVVNRGGANWAEWGFIMYFESSSDDAMDMTARQQSGGRSSQYRRFHTVFEAQNFICVHIKRDDPVSRRLVQYLSMQSHEILVLLYRQKSGLGRASKNEWDIITSIGPKVFEEMDKHRDWHFSFKGYYDDEINKEGTQFFYGEATKEHHEEMKKQRESGVIDTDALPENVNFPRNLLYNDADELEDSNLFPEERPSEPMNPLEISRIEPIKRWEDEGFSMQRFIDGMDLLDPELTDDQGAESPVSDNGSEAWSDEKGELGDENDRDPNFRSQMDLMMKLLAKAAKKLPKPRVGNPGFSDPTRAQFMTFMDREKARTFELIDALDIGSELAKDLHKLITKINPFFSQEFLEFEKGARFKHSLLSNQEERAKNSPDVRTHISNKYRSQEFWADFVKEAGKMEHTGDLNALPAEWDLAIRPIIAHLFKSGVLRTHADTHHAGQAFANTEPHRPNLDLFIDYRIQIPTVQMPPSMLDSHSIPSFRSLSTAFASKNPNARFSTLTLWSSAYFYPLMIGPDNHDATSFRDLTSRNYI</sequence>
<evidence type="ECO:0000256" key="1">
    <source>
        <dbReference type="SAM" id="MobiDB-lite"/>
    </source>
</evidence>
<feature type="compositionally biased region" description="Basic residues" evidence="1">
    <location>
        <begin position="110"/>
        <end position="123"/>
    </location>
</feature>
<feature type="region of interest" description="Disordered" evidence="1">
    <location>
        <begin position="535"/>
        <end position="573"/>
    </location>
</feature>
<name>A0A8H4VMZ3_9HELO</name>